<keyword evidence="5" id="KW-0418">Kinase</keyword>
<reference evidence="11" key="1">
    <citation type="submission" date="2021-12" db="EMBL/GenBank/DDBJ databases">
        <title>Prjna785345.</title>
        <authorList>
            <person name="Rujirawat T."/>
            <person name="Krajaejun T."/>
        </authorList>
    </citation>
    <scope>NUCLEOTIDE SEQUENCE</scope>
    <source>
        <strain evidence="11">Pi057C3</strain>
    </source>
</reference>
<evidence type="ECO:0000256" key="2">
    <source>
        <dbReference type="ARBA" id="ARBA00022527"/>
    </source>
</evidence>
<evidence type="ECO:0000256" key="1">
    <source>
        <dbReference type="ARBA" id="ARBA00012513"/>
    </source>
</evidence>
<evidence type="ECO:0000256" key="5">
    <source>
        <dbReference type="ARBA" id="ARBA00022777"/>
    </source>
</evidence>
<dbReference type="InterPro" id="IPR029058">
    <property type="entry name" value="AB_hydrolase_fold"/>
</dbReference>
<evidence type="ECO:0000313" key="11">
    <source>
        <dbReference type="EMBL" id="KAJ0399766.1"/>
    </source>
</evidence>
<dbReference type="GO" id="GO:0005524">
    <property type="term" value="F:ATP binding"/>
    <property type="evidence" value="ECO:0007669"/>
    <property type="project" value="UniProtKB-KW"/>
</dbReference>
<dbReference type="SMART" id="SM00220">
    <property type="entry name" value="S_TKc"/>
    <property type="match status" value="1"/>
</dbReference>
<comment type="catalytic activity">
    <reaction evidence="7">
        <text>L-threonyl-[protein] + ATP = O-phospho-L-threonyl-[protein] + ADP + H(+)</text>
        <dbReference type="Rhea" id="RHEA:46608"/>
        <dbReference type="Rhea" id="RHEA-COMP:11060"/>
        <dbReference type="Rhea" id="RHEA-COMP:11605"/>
        <dbReference type="ChEBI" id="CHEBI:15378"/>
        <dbReference type="ChEBI" id="CHEBI:30013"/>
        <dbReference type="ChEBI" id="CHEBI:30616"/>
        <dbReference type="ChEBI" id="CHEBI:61977"/>
        <dbReference type="ChEBI" id="CHEBI:456216"/>
        <dbReference type="EC" id="2.7.11.1"/>
    </reaction>
</comment>
<evidence type="ECO:0000256" key="8">
    <source>
        <dbReference type="ARBA" id="ARBA00048679"/>
    </source>
</evidence>
<feature type="domain" description="Protein kinase" evidence="10">
    <location>
        <begin position="1010"/>
        <end position="1276"/>
    </location>
</feature>
<comment type="catalytic activity">
    <reaction evidence="8">
        <text>L-seryl-[protein] + ATP = O-phospho-L-seryl-[protein] + ADP + H(+)</text>
        <dbReference type="Rhea" id="RHEA:17989"/>
        <dbReference type="Rhea" id="RHEA-COMP:9863"/>
        <dbReference type="Rhea" id="RHEA-COMP:11604"/>
        <dbReference type="ChEBI" id="CHEBI:15378"/>
        <dbReference type="ChEBI" id="CHEBI:29999"/>
        <dbReference type="ChEBI" id="CHEBI:30616"/>
        <dbReference type="ChEBI" id="CHEBI:83421"/>
        <dbReference type="ChEBI" id="CHEBI:456216"/>
        <dbReference type="EC" id="2.7.11.1"/>
    </reaction>
</comment>
<proteinExistence type="predicted"/>
<dbReference type="InterPro" id="IPR000719">
    <property type="entry name" value="Prot_kinase_dom"/>
</dbReference>
<dbReference type="Gene3D" id="3.40.50.1820">
    <property type="entry name" value="alpha/beta hydrolase"/>
    <property type="match status" value="1"/>
</dbReference>
<evidence type="ECO:0000256" key="4">
    <source>
        <dbReference type="ARBA" id="ARBA00022741"/>
    </source>
</evidence>
<keyword evidence="6" id="KW-0067">ATP-binding</keyword>
<sequence>MSGRWLARAVPRGYERPLCQRRSIHRRLLSASAAPQRRSRPSSALVALASVSVGLAVLRSTSTSERPRPDGRSSARAFLQRQQLAAQAAWLLSSAFVAHTAPTRSDERREDDRPTARRLLWWAAMQAAWRERETQSGGRALDTMIHTLVRLLLPPTEADATTREQRDVDRRELVRLLGGVIDLLTAFAATEQAQDPDLLRGIVRAIAEAMDAAGSEQPPRISLVPLGQLIAHVLAMECSAPAPVARDVFELWMTMMRRWIDSGIQSRASGLQLAGATCLRAMSSYPSSRHALSNSSETMESLFHLARQLHEDQVKSEQLAAHLATDRRRSRKRHNGTVDDSLIYQLERGLIGKHVSRAFRNVCTSFHRGHTAMSEAFTASSTISLQSKRELPMSRVFQASSDLTDLPVIGADEYESSTEFGWIDILTQWACSSDPNIRENAIESLVHLVEEEPDSEKETDRAQDIQKREHILQAWLTHVLQHVRNISGGEELLAVKEVERIAQLSDELTPGNEKILFNPAVVDAGTSALAVLAEHHHRELLQSGVVPLMTLLAVTRNSKSIDFSASCAQVISNLVAACCKCLAADVSSPVHGALVSATIASPSSKWWLWRSLVADSNDVECTMATYPSGQRFLRMLRDEWDKRGDPMERSEFFRVLSNFKAFRELSQTGRVTVPVYSEGVFPVVPKKETSEEMDDADDTSRFKHAASNSVDVVFVHGLRGHAFGTWRTDMNDSIDSKDNAVWPDEFLLPDLQADGIDARVITLGYEAGMVSWSSPWPSLTLEERARVMLRALQDARIGEPSDPDDCTSAPRPVIFVTHSMGGLLVKKMLALSAGVNTSKEPSTMTADATEESVGSTGSLAKSTRGVVFLAVPHFGSDLARGVRSEAVRTLLRTHPALQDLCASHDQRLEKLNAAFSALGIGCLSIAEELPAPLGLGLSALVVKPDSANPGMGEFLVLPGSDHMTICKAKTRDDPMFERVHEYILRCLSLAASMDETTDASLPTRSVNDAYNVQKQISKGAFGDVRRRSDHATVCIKQVDVRFLSPSQRAGCLAEVELLRSLPRHPHIVTLLDAFWDQETAGLRADRLVLVLEYADAGDVAELVRAEHKSLVDLDVKLDLFAQIVLGLEFLHSRHVLHRDLKPQNVFRFRDGRAVIGDFGTCKALESTVAMAQTLVGSPLYMSPETLEDEPYGLAADVWSLGCLLFELLTGRPSFAASSYPAVVLKITTASFDAHALDTVDCPVAIRDLVVRMLRRDPAERPTIQEIAAIDALQPLLERVRSRFPHERGALSSPETERVGTGETLDTVSRPEQLPPPGDTSPGLLLLPPPPPVAVQKRASPANEPGDRAIPRVVFPTSRASLAHVLSTERLLRHRQQVQPTRFLSCVPQLDSAAPVGDTKDAHPLPLPRSSAPPKRQQPARARMRMRTPLPADNMMIVGTKLSSSRAANSKS</sequence>
<name>A0AAD5LIK4_PYTIN</name>
<dbReference type="Gene3D" id="1.10.510.10">
    <property type="entry name" value="Transferase(Phosphotransferase) domain 1"/>
    <property type="match status" value="1"/>
</dbReference>
<gene>
    <name evidence="11" type="ORF">P43SY_010553</name>
</gene>
<dbReference type="SUPFAM" id="SSF56112">
    <property type="entry name" value="Protein kinase-like (PK-like)"/>
    <property type="match status" value="1"/>
</dbReference>
<accession>A0AAD5LIK4</accession>
<dbReference type="PROSITE" id="PS50011">
    <property type="entry name" value="PROTEIN_KINASE_DOM"/>
    <property type="match status" value="1"/>
</dbReference>
<keyword evidence="4" id="KW-0547">Nucleotide-binding</keyword>
<keyword evidence="3" id="KW-0808">Transferase</keyword>
<dbReference type="GO" id="GO:0004674">
    <property type="term" value="F:protein serine/threonine kinase activity"/>
    <property type="evidence" value="ECO:0007669"/>
    <property type="project" value="UniProtKB-KW"/>
</dbReference>
<comment type="caution">
    <text evidence="11">The sequence shown here is derived from an EMBL/GenBank/DDBJ whole genome shotgun (WGS) entry which is preliminary data.</text>
</comment>
<evidence type="ECO:0000313" key="12">
    <source>
        <dbReference type="Proteomes" id="UP001209570"/>
    </source>
</evidence>
<dbReference type="SUPFAM" id="SSF53474">
    <property type="entry name" value="alpha/beta-Hydrolases"/>
    <property type="match status" value="1"/>
</dbReference>
<protein>
    <recommendedName>
        <fullName evidence="1">non-specific serine/threonine protein kinase</fullName>
        <ecNumber evidence="1">2.7.11.1</ecNumber>
    </recommendedName>
</protein>
<dbReference type="InterPro" id="IPR051131">
    <property type="entry name" value="NEK_Ser/Thr_kinase_NIMA"/>
</dbReference>
<evidence type="ECO:0000256" key="3">
    <source>
        <dbReference type="ARBA" id="ARBA00022679"/>
    </source>
</evidence>
<feature type="compositionally biased region" description="Polar residues" evidence="9">
    <location>
        <begin position="1440"/>
        <end position="1451"/>
    </location>
</feature>
<feature type="compositionally biased region" description="Basic and acidic residues" evidence="9">
    <location>
        <begin position="1284"/>
        <end position="1299"/>
    </location>
</feature>
<dbReference type="Pfam" id="PF00069">
    <property type="entry name" value="Pkinase"/>
    <property type="match status" value="1"/>
</dbReference>
<evidence type="ECO:0000259" key="10">
    <source>
        <dbReference type="PROSITE" id="PS50011"/>
    </source>
</evidence>
<feature type="region of interest" description="Disordered" evidence="9">
    <location>
        <begin position="1284"/>
        <end position="1325"/>
    </location>
</feature>
<dbReference type="EMBL" id="JAKCXM010000172">
    <property type="protein sequence ID" value="KAJ0399766.1"/>
    <property type="molecule type" value="Genomic_DNA"/>
</dbReference>
<dbReference type="InterPro" id="IPR016024">
    <property type="entry name" value="ARM-type_fold"/>
</dbReference>
<keyword evidence="12" id="KW-1185">Reference proteome</keyword>
<feature type="compositionally biased region" description="Low complexity" evidence="9">
    <location>
        <begin position="1411"/>
        <end position="1431"/>
    </location>
</feature>
<evidence type="ECO:0000256" key="7">
    <source>
        <dbReference type="ARBA" id="ARBA00047899"/>
    </source>
</evidence>
<dbReference type="SUPFAM" id="SSF48371">
    <property type="entry name" value="ARM repeat"/>
    <property type="match status" value="1"/>
</dbReference>
<feature type="region of interest" description="Disordered" evidence="9">
    <location>
        <begin position="1393"/>
        <end position="1451"/>
    </location>
</feature>
<dbReference type="EC" id="2.7.11.1" evidence="1"/>
<organism evidence="11 12">
    <name type="scientific">Pythium insidiosum</name>
    <name type="common">Pythiosis disease agent</name>
    <dbReference type="NCBI Taxonomy" id="114742"/>
    <lineage>
        <taxon>Eukaryota</taxon>
        <taxon>Sar</taxon>
        <taxon>Stramenopiles</taxon>
        <taxon>Oomycota</taxon>
        <taxon>Peronosporomycetes</taxon>
        <taxon>Pythiales</taxon>
        <taxon>Pythiaceae</taxon>
        <taxon>Pythium</taxon>
    </lineage>
</organism>
<keyword evidence="2" id="KW-0723">Serine/threonine-protein kinase</keyword>
<evidence type="ECO:0000256" key="9">
    <source>
        <dbReference type="SAM" id="MobiDB-lite"/>
    </source>
</evidence>
<evidence type="ECO:0000256" key="6">
    <source>
        <dbReference type="ARBA" id="ARBA00022840"/>
    </source>
</evidence>
<dbReference type="PANTHER" id="PTHR44899:SF3">
    <property type="entry name" value="SERINE_THREONINE-PROTEIN KINASE NEK1"/>
    <property type="match status" value="1"/>
</dbReference>
<dbReference type="Proteomes" id="UP001209570">
    <property type="component" value="Unassembled WGS sequence"/>
</dbReference>
<dbReference type="PANTHER" id="PTHR44899">
    <property type="entry name" value="CAMK FAMILY PROTEIN KINASE"/>
    <property type="match status" value="1"/>
</dbReference>
<dbReference type="InterPro" id="IPR011009">
    <property type="entry name" value="Kinase-like_dom_sf"/>
</dbReference>